<sequence length="191" mass="20989">MVKAGGSTSGIWRGTAEGGFISMEVLIALPLLVMLLMGIMTLFFWCMRCYFINLADEELVQEVQGAFTQIMEDALRGEAIEQTGHKEQSFAIISKADPLGKHTSKEEKRPDGKFVITYGLHTMAGTKKLIRGDQLEAPLTGDHALARVTIEELWAEADGSCPGIYKLHIMGRSEVTQHAYTLESAVYLPGP</sequence>
<dbReference type="Proteomes" id="UP000183469">
    <property type="component" value="Unassembled WGS sequence"/>
</dbReference>
<reference evidence="2 3" key="1">
    <citation type="submission" date="2016-10" db="EMBL/GenBank/DDBJ databases">
        <authorList>
            <person name="de Groot N.N."/>
        </authorList>
    </citation>
    <scope>NUCLEOTIDE SEQUENCE [LARGE SCALE GENOMIC DNA]</scope>
    <source>
        <strain evidence="2 3">DSM 2872</strain>
    </source>
</reference>
<evidence type="ECO:0000256" key="1">
    <source>
        <dbReference type="SAM" id="Phobius"/>
    </source>
</evidence>
<dbReference type="OrthoDB" id="1666842at2"/>
<organism evidence="2 3">
    <name type="scientific">Selenomonas ruminantium</name>
    <dbReference type="NCBI Taxonomy" id="971"/>
    <lineage>
        <taxon>Bacteria</taxon>
        <taxon>Bacillati</taxon>
        <taxon>Bacillota</taxon>
        <taxon>Negativicutes</taxon>
        <taxon>Selenomonadales</taxon>
        <taxon>Selenomonadaceae</taxon>
        <taxon>Selenomonas</taxon>
    </lineage>
</organism>
<dbReference type="EMBL" id="FNQG01000002">
    <property type="protein sequence ID" value="SDZ76144.1"/>
    <property type="molecule type" value="Genomic_DNA"/>
</dbReference>
<dbReference type="AlphaFoldDB" id="A0A1H3VPH5"/>
<feature type="transmembrane region" description="Helical" evidence="1">
    <location>
        <begin position="20"/>
        <end position="45"/>
    </location>
</feature>
<gene>
    <name evidence="2" type="ORF">SAMN05660648_00412</name>
</gene>
<proteinExistence type="predicted"/>
<accession>A0A1H3VPH5</accession>
<evidence type="ECO:0000313" key="2">
    <source>
        <dbReference type="EMBL" id="SDZ76144.1"/>
    </source>
</evidence>
<evidence type="ECO:0000313" key="3">
    <source>
        <dbReference type="Proteomes" id="UP000183469"/>
    </source>
</evidence>
<dbReference type="RefSeq" id="WP_074670487.1">
    <property type="nucleotide sequence ID" value="NZ_FNQG01000002.1"/>
</dbReference>
<protein>
    <recommendedName>
        <fullName evidence="4">TadE-like protein</fullName>
    </recommendedName>
</protein>
<name>A0A1H3VPH5_SELRU</name>
<keyword evidence="1" id="KW-0472">Membrane</keyword>
<evidence type="ECO:0008006" key="4">
    <source>
        <dbReference type="Google" id="ProtNLM"/>
    </source>
</evidence>
<keyword evidence="1" id="KW-0812">Transmembrane</keyword>
<keyword evidence="1" id="KW-1133">Transmembrane helix</keyword>